<proteinExistence type="predicted"/>
<sequence length="72" mass="7980">MGMKKDSERRKKDWRDSFEDNYIIAGALDGGTQVISFILNLALFDAAGPAVPFPQWWGNDGNYSADRCLAPA</sequence>
<reference evidence="2" key="1">
    <citation type="journal article" date="2019" name="Environ. Microbiol.">
        <title>Fungal ecological strategies reflected in gene transcription - a case study of two litter decomposers.</title>
        <authorList>
            <person name="Barbi F."/>
            <person name="Kohler A."/>
            <person name="Barry K."/>
            <person name="Baskaran P."/>
            <person name="Daum C."/>
            <person name="Fauchery L."/>
            <person name="Ihrmark K."/>
            <person name="Kuo A."/>
            <person name="LaButti K."/>
            <person name="Lipzen A."/>
            <person name="Morin E."/>
            <person name="Grigoriev I.V."/>
            <person name="Henrissat B."/>
            <person name="Lindahl B."/>
            <person name="Martin F."/>
        </authorList>
    </citation>
    <scope>NUCLEOTIDE SEQUENCE</scope>
    <source>
        <strain evidence="2">JB14</strain>
    </source>
</reference>
<accession>A0A6A4GAM9</accession>
<keyword evidence="3" id="KW-1185">Reference proteome</keyword>
<feature type="transmembrane region" description="Helical" evidence="1">
    <location>
        <begin position="21"/>
        <end position="44"/>
    </location>
</feature>
<evidence type="ECO:0000313" key="3">
    <source>
        <dbReference type="Proteomes" id="UP000799118"/>
    </source>
</evidence>
<keyword evidence="1" id="KW-0472">Membrane</keyword>
<keyword evidence="1" id="KW-1133">Transmembrane helix</keyword>
<dbReference type="EMBL" id="ML771419">
    <property type="protein sequence ID" value="KAE9382517.1"/>
    <property type="molecule type" value="Genomic_DNA"/>
</dbReference>
<dbReference type="AlphaFoldDB" id="A0A6A4GAM9"/>
<dbReference type="OrthoDB" id="9986677at2759"/>
<organism evidence="2 3">
    <name type="scientific">Gymnopus androsaceus JB14</name>
    <dbReference type="NCBI Taxonomy" id="1447944"/>
    <lineage>
        <taxon>Eukaryota</taxon>
        <taxon>Fungi</taxon>
        <taxon>Dikarya</taxon>
        <taxon>Basidiomycota</taxon>
        <taxon>Agaricomycotina</taxon>
        <taxon>Agaricomycetes</taxon>
        <taxon>Agaricomycetidae</taxon>
        <taxon>Agaricales</taxon>
        <taxon>Marasmiineae</taxon>
        <taxon>Omphalotaceae</taxon>
        <taxon>Gymnopus</taxon>
    </lineage>
</organism>
<evidence type="ECO:0000313" key="2">
    <source>
        <dbReference type="EMBL" id="KAE9382517.1"/>
    </source>
</evidence>
<protein>
    <submittedName>
        <fullName evidence="2">Uncharacterized protein</fullName>
    </submittedName>
</protein>
<dbReference type="Proteomes" id="UP000799118">
    <property type="component" value="Unassembled WGS sequence"/>
</dbReference>
<name>A0A6A4GAM9_9AGAR</name>
<evidence type="ECO:0000256" key="1">
    <source>
        <dbReference type="SAM" id="Phobius"/>
    </source>
</evidence>
<keyword evidence="1" id="KW-0812">Transmembrane</keyword>
<gene>
    <name evidence="2" type="ORF">BT96DRAFT_1027617</name>
</gene>